<dbReference type="EMBL" id="JAVFWL010000005">
    <property type="protein sequence ID" value="KAK6756747.1"/>
    <property type="molecule type" value="Genomic_DNA"/>
</dbReference>
<gene>
    <name evidence="1" type="primary">Necator_chrV.g19694</name>
    <name evidence="1" type="ORF">RB195_014902</name>
</gene>
<dbReference type="InterPro" id="IPR014710">
    <property type="entry name" value="RmlC-like_jellyroll"/>
</dbReference>
<accession>A0ABR1E230</accession>
<organism evidence="1 2">
    <name type="scientific">Necator americanus</name>
    <name type="common">Human hookworm</name>
    <dbReference type="NCBI Taxonomy" id="51031"/>
    <lineage>
        <taxon>Eukaryota</taxon>
        <taxon>Metazoa</taxon>
        <taxon>Ecdysozoa</taxon>
        <taxon>Nematoda</taxon>
        <taxon>Chromadorea</taxon>
        <taxon>Rhabditida</taxon>
        <taxon>Rhabditina</taxon>
        <taxon>Rhabditomorpha</taxon>
        <taxon>Strongyloidea</taxon>
        <taxon>Ancylostomatidae</taxon>
        <taxon>Bunostominae</taxon>
        <taxon>Necator</taxon>
    </lineage>
</organism>
<sequence>MKLFYVVTFHVYKLNSGTYIHTDGRTMWFLAKGICKVTEWVSNQARRHHESHLGQGELIGERNILKHRWKGKQLPLMWPKRRYETSTYCEIIEISEKVIGELIKLEPAIYRIINNEVQAERLITELRHIHKQRDITTESFWSTFSSSGKSLLNTEKLTVPEGRVGIVGCWTQITLVAPRKALDKDLYIRGPATLWVEPADPRGAGMVFFDKVRYEDYAATMHEASSCISFVHEGPSKKLLAFSVED</sequence>
<evidence type="ECO:0008006" key="3">
    <source>
        <dbReference type="Google" id="ProtNLM"/>
    </source>
</evidence>
<dbReference type="InterPro" id="IPR018490">
    <property type="entry name" value="cNMP-bd_dom_sf"/>
</dbReference>
<proteinExistence type="predicted"/>
<dbReference type="Gene3D" id="2.60.120.10">
    <property type="entry name" value="Jelly Rolls"/>
    <property type="match status" value="1"/>
</dbReference>
<dbReference type="Proteomes" id="UP001303046">
    <property type="component" value="Unassembled WGS sequence"/>
</dbReference>
<name>A0ABR1E230_NECAM</name>
<comment type="caution">
    <text evidence="1">The sequence shown here is derived from an EMBL/GenBank/DDBJ whole genome shotgun (WGS) entry which is preliminary data.</text>
</comment>
<evidence type="ECO:0000313" key="1">
    <source>
        <dbReference type="EMBL" id="KAK6756747.1"/>
    </source>
</evidence>
<reference evidence="1 2" key="1">
    <citation type="submission" date="2023-08" db="EMBL/GenBank/DDBJ databases">
        <title>A Necator americanus chromosomal reference genome.</title>
        <authorList>
            <person name="Ilik V."/>
            <person name="Petrzelkova K.J."/>
            <person name="Pardy F."/>
            <person name="Fuh T."/>
            <person name="Niatou-Singa F.S."/>
            <person name="Gouil Q."/>
            <person name="Baker L."/>
            <person name="Ritchie M.E."/>
            <person name="Jex A.R."/>
            <person name="Gazzola D."/>
            <person name="Li H."/>
            <person name="Toshio Fujiwara R."/>
            <person name="Zhan B."/>
            <person name="Aroian R.V."/>
            <person name="Pafco B."/>
            <person name="Schwarz E.M."/>
        </authorList>
    </citation>
    <scope>NUCLEOTIDE SEQUENCE [LARGE SCALE GENOMIC DNA]</scope>
    <source>
        <strain evidence="1 2">Aroian</strain>
        <tissue evidence="1">Whole animal</tissue>
    </source>
</reference>
<evidence type="ECO:0000313" key="2">
    <source>
        <dbReference type="Proteomes" id="UP001303046"/>
    </source>
</evidence>
<keyword evidence="2" id="KW-1185">Reference proteome</keyword>
<dbReference type="SUPFAM" id="SSF51206">
    <property type="entry name" value="cAMP-binding domain-like"/>
    <property type="match status" value="1"/>
</dbReference>
<protein>
    <recommendedName>
        <fullName evidence="3">Cyclic nucleotide-binding domain-containing protein</fullName>
    </recommendedName>
</protein>